<organism evidence="1 2">
    <name type="scientific">Thiorhodococcus mannitoliphagus</name>
    <dbReference type="NCBI Taxonomy" id="329406"/>
    <lineage>
        <taxon>Bacteria</taxon>
        <taxon>Pseudomonadati</taxon>
        <taxon>Pseudomonadota</taxon>
        <taxon>Gammaproteobacteria</taxon>
        <taxon>Chromatiales</taxon>
        <taxon>Chromatiaceae</taxon>
        <taxon>Thiorhodococcus</taxon>
    </lineage>
</organism>
<proteinExistence type="predicted"/>
<keyword evidence="2" id="KW-1185">Reference proteome</keyword>
<gene>
    <name evidence="1" type="ORF">G3480_27065</name>
</gene>
<protein>
    <submittedName>
        <fullName evidence="1">Integrase</fullName>
    </submittedName>
</protein>
<reference evidence="1 2" key="2">
    <citation type="submission" date="2020-02" db="EMBL/GenBank/DDBJ databases">
        <title>Genome sequences of Thiorhodococcus mannitoliphagus and Thiorhodococcus minor, purple sulfur photosynthetic bacteria in the gammaproteobacterial family, Chromatiaceae.</title>
        <authorList>
            <person name="Aviles F.A."/>
            <person name="Meyer T.E."/>
            <person name="Kyndt J.A."/>
        </authorList>
    </citation>
    <scope>NUCLEOTIDE SEQUENCE [LARGE SCALE GENOMIC DNA]</scope>
    <source>
        <strain evidence="1 2">DSM 18266</strain>
    </source>
</reference>
<feature type="non-terminal residue" evidence="1">
    <location>
        <position position="190"/>
    </location>
</feature>
<dbReference type="AlphaFoldDB" id="A0A6P1E0A5"/>
<dbReference type="Proteomes" id="UP000471640">
    <property type="component" value="Unassembled WGS sequence"/>
</dbReference>
<evidence type="ECO:0000313" key="1">
    <source>
        <dbReference type="EMBL" id="NEX23868.1"/>
    </source>
</evidence>
<sequence length="190" mass="21288">MSATRPLSPGTRDVVRASPLAPYLQAFDGYLEERRYATSTATCYLGSLAHVARWMEQEHLAVEQLDDVVLARFLGEHVPHCQCPGPVTRDLEDLRATCGHLLAVLRAEGVIGESMPAMTPVDEELQRFDTHLEQVRGLAASTRKDRLRIVRCLLVERFATGPVELSAIRPEQLRQFLAQQQRGYTKPHSS</sequence>
<name>A0A6P1E0A5_9GAMM</name>
<reference evidence="2" key="1">
    <citation type="journal article" date="2020" name="Microbiol. Resour. Announc.">
        <title>Draft Genome Sequences of Thiorhodococcus mannitoliphagus and Thiorhodococcus minor, Purple Sulfur Photosynthetic Bacteria in the Gammaproteobacterial Family Chromatiaceae.</title>
        <authorList>
            <person name="Aviles F.A."/>
            <person name="Meyer T.E."/>
            <person name="Kyndt J.A."/>
        </authorList>
    </citation>
    <scope>NUCLEOTIDE SEQUENCE [LARGE SCALE GENOMIC DNA]</scope>
    <source>
        <strain evidence="2">DSM 18266</strain>
    </source>
</reference>
<evidence type="ECO:0000313" key="2">
    <source>
        <dbReference type="Proteomes" id="UP000471640"/>
    </source>
</evidence>
<accession>A0A6P1E0A5</accession>
<dbReference type="EMBL" id="JAAIJR010000390">
    <property type="protein sequence ID" value="NEX23868.1"/>
    <property type="molecule type" value="Genomic_DNA"/>
</dbReference>
<comment type="caution">
    <text evidence="1">The sequence shown here is derived from an EMBL/GenBank/DDBJ whole genome shotgun (WGS) entry which is preliminary data.</text>
</comment>